<protein>
    <submittedName>
        <fullName evidence="1">Uncharacterized protein</fullName>
    </submittedName>
</protein>
<dbReference type="AlphaFoldDB" id="A0AAD4GRL8"/>
<gene>
    <name evidence="1" type="ORF">FE257_010142</name>
</gene>
<comment type="caution">
    <text evidence="1">The sequence shown here is derived from an EMBL/GenBank/DDBJ whole genome shotgun (WGS) entry which is preliminary data.</text>
</comment>
<dbReference type="Proteomes" id="UP001194746">
    <property type="component" value="Unassembled WGS sequence"/>
</dbReference>
<reference evidence="1" key="2">
    <citation type="submission" date="2020-02" db="EMBL/GenBank/DDBJ databases">
        <authorList>
            <person name="Gilchrist C.L.M."/>
            <person name="Chooi Y.-H."/>
        </authorList>
    </citation>
    <scope>NUCLEOTIDE SEQUENCE</scope>
    <source>
        <strain evidence="1">MST-FP2251</strain>
    </source>
</reference>
<evidence type="ECO:0000313" key="2">
    <source>
        <dbReference type="Proteomes" id="UP001194746"/>
    </source>
</evidence>
<reference evidence="1" key="1">
    <citation type="journal article" date="2019" name="Beilstein J. Org. Chem.">
        <title>Nanangenines: drimane sesquiterpenoids as the dominant metabolite cohort of a novel Australian fungus, Aspergillus nanangensis.</title>
        <authorList>
            <person name="Lacey H.J."/>
            <person name="Gilchrist C.L.M."/>
            <person name="Crombie A."/>
            <person name="Kalaitzis J.A."/>
            <person name="Vuong D."/>
            <person name="Rutledge P.J."/>
            <person name="Turner P."/>
            <person name="Pitt J.I."/>
            <person name="Lacey E."/>
            <person name="Chooi Y.H."/>
            <person name="Piggott A.M."/>
        </authorList>
    </citation>
    <scope>NUCLEOTIDE SEQUENCE</scope>
    <source>
        <strain evidence="1">MST-FP2251</strain>
    </source>
</reference>
<organism evidence="1 2">
    <name type="scientific">Aspergillus nanangensis</name>
    <dbReference type="NCBI Taxonomy" id="2582783"/>
    <lineage>
        <taxon>Eukaryota</taxon>
        <taxon>Fungi</taxon>
        <taxon>Dikarya</taxon>
        <taxon>Ascomycota</taxon>
        <taxon>Pezizomycotina</taxon>
        <taxon>Eurotiomycetes</taxon>
        <taxon>Eurotiomycetidae</taxon>
        <taxon>Eurotiales</taxon>
        <taxon>Aspergillaceae</taxon>
        <taxon>Aspergillus</taxon>
        <taxon>Aspergillus subgen. Circumdati</taxon>
    </lineage>
</organism>
<accession>A0AAD4GRL8</accession>
<dbReference type="EMBL" id="VCAU01000060">
    <property type="protein sequence ID" value="KAF9887564.1"/>
    <property type="molecule type" value="Genomic_DNA"/>
</dbReference>
<keyword evidence="2" id="KW-1185">Reference proteome</keyword>
<sequence length="486" mass="52065">MSGETILASQLNFPDVGQTGLSSLNNQATAALARGYDSCIAAAEAAWVSSGSDLNLMAKLGKHIARWCASHTPGPGAMRRMALYAVEDDAAYTKWLRNSKPRRACHLKDALLIAFSPQQVVEQVIIPCTGLFGDSPLSPEYTGGGVWPNSLFGAIFVWADYVGAGDAKSSEGWRSWDILAAPASALSILAGPAADETKATIMTLYGAKLGLFRPALQGRTAIWRSRGYDGTVHGSAAGLNLTRGSAFSGGALDMRCLDIAAATMAVHDSVDLEADVINKTALFSTVCILDTIYATVMVNWTSKDIYGQMMFSVISEQTAGSRWGGPVYAIESRHEQPGGNLWTGILTSERLSNLQIANILQTITESLATTNTGESWHEFALRFSVQELLASPLTEPGEPADIGNILALSKGTFVIISCSSCGTCSTDKKLKLDNWSQSYGSEQLTRIMRALERIRSTVDGSLRSLNENLAKIHALTRSTVFQPKPV</sequence>
<evidence type="ECO:0000313" key="1">
    <source>
        <dbReference type="EMBL" id="KAF9887564.1"/>
    </source>
</evidence>
<proteinExistence type="predicted"/>
<name>A0AAD4GRL8_ASPNN</name>